<dbReference type="Proteomes" id="UP000648914">
    <property type="component" value="Unassembled WGS sequence"/>
</dbReference>
<comment type="caution">
    <text evidence="1">The sequence shown here is derived from an EMBL/GenBank/DDBJ whole genome shotgun (WGS) entry which is preliminary data.</text>
</comment>
<evidence type="ECO:0000313" key="2">
    <source>
        <dbReference type="Proteomes" id="UP000648914"/>
    </source>
</evidence>
<protein>
    <recommendedName>
        <fullName evidence="3">Phage protein</fullName>
    </recommendedName>
</protein>
<proteinExistence type="predicted"/>
<gene>
    <name evidence="1" type="ORF">YA0852_04110</name>
</gene>
<sequence>MNVNGLKHHDNHRRIIYRNRGSLEKSRLLAFGRSEMDRAALQVCGPLDLQGERMKIDLSKKPEGATHINPHSGLWIKCFGGNSGSYQFFKDGEWEMGFGCMSNSYLEIAQPEPWTGEGLPPVGTVCEFAGFNPEEKTFNDPSVGDKVTVIAHYLSGCIQVAAFTYNCASNFGSLNVAQGAYGCFRPIRTPEQIASYKRISEIHALSDELAGYEGIDGVRARHHNMALYLVDQGYRKQASP</sequence>
<accession>A0ABS0UCJ8</accession>
<reference evidence="1 2" key="1">
    <citation type="submission" date="2020-12" db="EMBL/GenBank/DDBJ databases">
        <title>Comparative genomic insights into the epidemiology and virulence of plant pathogenic Pseudomonads from Turkey.</title>
        <authorList>
            <person name="Dillon M."/>
            <person name="Ruiz-Bedoya T."/>
            <person name="Bendalovic-Torma C."/>
            <person name="Guttman K.M."/>
            <person name="Kwak H."/>
            <person name="Middleton M.A."/>
            <person name="Wang P.W."/>
            <person name="Horuz S."/>
            <person name="Aysan Y."/>
            <person name="Guttman D.S."/>
        </authorList>
    </citation>
    <scope>NUCLEOTIDE SEQUENCE [LARGE SCALE GENOMIC DNA]</scope>
    <source>
        <strain evidence="1 2">S5_IA_2b</strain>
    </source>
</reference>
<keyword evidence="2" id="KW-1185">Reference proteome</keyword>
<evidence type="ECO:0000313" key="1">
    <source>
        <dbReference type="EMBL" id="MBI6563302.1"/>
    </source>
</evidence>
<name>A0ABS0UCJ8_9PSED</name>
<dbReference type="RefSeq" id="WP_198719797.1">
    <property type="nucleotide sequence ID" value="NZ_JAEIKU010000048.1"/>
</dbReference>
<evidence type="ECO:0008006" key="3">
    <source>
        <dbReference type="Google" id="ProtNLM"/>
    </source>
</evidence>
<organism evidence="1 2">
    <name type="scientific">Pseudomonas synxantha</name>
    <dbReference type="NCBI Taxonomy" id="47883"/>
    <lineage>
        <taxon>Bacteria</taxon>
        <taxon>Pseudomonadati</taxon>
        <taxon>Pseudomonadota</taxon>
        <taxon>Gammaproteobacteria</taxon>
        <taxon>Pseudomonadales</taxon>
        <taxon>Pseudomonadaceae</taxon>
        <taxon>Pseudomonas</taxon>
    </lineage>
</organism>
<dbReference type="EMBL" id="JAEILG010000007">
    <property type="protein sequence ID" value="MBI6563302.1"/>
    <property type="molecule type" value="Genomic_DNA"/>
</dbReference>